<dbReference type="HOGENOM" id="CLU_1793021_0_0_3"/>
<proteinExistence type="predicted"/>
<dbReference type="KEGG" id="cmp:Cha6605_2210"/>
<name>K9UF85_CHAP6</name>
<dbReference type="RefSeq" id="WP_015159447.1">
    <property type="nucleotide sequence ID" value="NC_019697.1"/>
</dbReference>
<dbReference type="Proteomes" id="UP000010366">
    <property type="component" value="Chromosome"/>
</dbReference>
<reference evidence="1 2" key="1">
    <citation type="submission" date="2012-05" db="EMBL/GenBank/DDBJ databases">
        <title>Finished chromosome of genome of Chamaesiphon sp. PCC 6605.</title>
        <authorList>
            <consortium name="US DOE Joint Genome Institute"/>
            <person name="Gugger M."/>
            <person name="Coursin T."/>
            <person name="Rippka R."/>
            <person name="Tandeau De Marsac N."/>
            <person name="Huntemann M."/>
            <person name="Wei C.-L."/>
            <person name="Han J."/>
            <person name="Detter J.C."/>
            <person name="Han C."/>
            <person name="Tapia R."/>
            <person name="Chen A."/>
            <person name="Kyrpides N."/>
            <person name="Mavromatis K."/>
            <person name="Markowitz V."/>
            <person name="Szeto E."/>
            <person name="Ivanova N."/>
            <person name="Pagani I."/>
            <person name="Pati A."/>
            <person name="Goodwin L."/>
            <person name="Nordberg H.P."/>
            <person name="Cantor M.N."/>
            <person name="Hua S.X."/>
            <person name="Woyke T."/>
            <person name="Kerfeld C.A."/>
        </authorList>
    </citation>
    <scope>NUCLEOTIDE SEQUENCE [LARGE SCALE GENOMIC DNA]</scope>
    <source>
        <strain evidence="2">ATCC 27169 / PCC 6605</strain>
    </source>
</reference>
<organism evidence="1 2">
    <name type="scientific">Chamaesiphon minutus (strain ATCC 27169 / PCC 6605)</name>
    <dbReference type="NCBI Taxonomy" id="1173020"/>
    <lineage>
        <taxon>Bacteria</taxon>
        <taxon>Bacillati</taxon>
        <taxon>Cyanobacteriota</taxon>
        <taxon>Cyanophyceae</taxon>
        <taxon>Gomontiellales</taxon>
        <taxon>Chamaesiphonaceae</taxon>
        <taxon>Chamaesiphon</taxon>
    </lineage>
</organism>
<evidence type="ECO:0000313" key="1">
    <source>
        <dbReference type="EMBL" id="AFY93293.1"/>
    </source>
</evidence>
<protein>
    <submittedName>
        <fullName evidence="1">Uncharacterized protein</fullName>
    </submittedName>
</protein>
<evidence type="ECO:0000313" key="2">
    <source>
        <dbReference type="Proteomes" id="UP000010366"/>
    </source>
</evidence>
<accession>K9UF85</accession>
<gene>
    <name evidence="1" type="ORF">Cha6605_2210</name>
</gene>
<dbReference type="STRING" id="1173020.Cha6605_2210"/>
<dbReference type="EMBL" id="CP003600">
    <property type="protein sequence ID" value="AFY93293.1"/>
    <property type="molecule type" value="Genomic_DNA"/>
</dbReference>
<keyword evidence="2" id="KW-1185">Reference proteome</keyword>
<dbReference type="AlphaFoldDB" id="K9UF85"/>
<sequence length="144" mass="16393">MKKLHGDNRGANGLVRFHFGGVWFELALLPAIGLTQKDENDIAIDPHRKKGGDIWSKLYAGYLELKKALNQSRSKLINDVINLEYTHDNPDRINFDDALFDGYKKFVYPNRKVTDITIHLVAATLAVTGHERHPEDRSTILKII</sequence>